<dbReference type="Proteomes" id="UP000800038">
    <property type="component" value="Unassembled WGS sequence"/>
</dbReference>
<dbReference type="GO" id="GO:0009116">
    <property type="term" value="P:nucleoside metabolic process"/>
    <property type="evidence" value="ECO:0007669"/>
    <property type="project" value="InterPro"/>
</dbReference>
<dbReference type="InterPro" id="IPR056884">
    <property type="entry name" value="NPHP3-like_N"/>
</dbReference>
<dbReference type="Pfam" id="PF00023">
    <property type="entry name" value="Ank"/>
    <property type="match status" value="1"/>
</dbReference>
<dbReference type="SUPFAM" id="SSF52540">
    <property type="entry name" value="P-loop containing nucleoside triphosphate hydrolases"/>
    <property type="match status" value="1"/>
</dbReference>
<name>A0A6A5SDV8_9PLEO</name>
<dbReference type="OrthoDB" id="1577640at2759"/>
<evidence type="ECO:0000313" key="5">
    <source>
        <dbReference type="EMBL" id="KAF1936656.1"/>
    </source>
</evidence>
<dbReference type="InterPro" id="IPR053137">
    <property type="entry name" value="NLR-like"/>
</dbReference>
<dbReference type="PANTHER" id="PTHR46082">
    <property type="entry name" value="ATP/GTP-BINDING PROTEIN-RELATED"/>
    <property type="match status" value="1"/>
</dbReference>
<dbReference type="InterPro" id="IPR002110">
    <property type="entry name" value="Ankyrin_rpt"/>
</dbReference>
<dbReference type="SUPFAM" id="SSF53167">
    <property type="entry name" value="Purine and uridine phosphorylases"/>
    <property type="match status" value="1"/>
</dbReference>
<dbReference type="AlphaFoldDB" id="A0A6A5SDV8"/>
<gene>
    <name evidence="5" type="ORF">EJ02DRAFT_515694</name>
</gene>
<keyword evidence="1" id="KW-0677">Repeat</keyword>
<dbReference type="SUPFAM" id="SSF48403">
    <property type="entry name" value="Ankyrin repeat"/>
    <property type="match status" value="1"/>
</dbReference>
<accession>A0A6A5SDV8</accession>
<dbReference type="PANTHER" id="PTHR46082:SF11">
    <property type="entry name" value="AAA+ ATPASE DOMAIN-CONTAINING PROTEIN-RELATED"/>
    <property type="match status" value="1"/>
</dbReference>
<dbReference type="InterPro" id="IPR036770">
    <property type="entry name" value="Ankyrin_rpt-contain_sf"/>
</dbReference>
<feature type="region of interest" description="Disordered" evidence="3">
    <location>
        <begin position="1084"/>
        <end position="1105"/>
    </location>
</feature>
<dbReference type="InterPro" id="IPR000845">
    <property type="entry name" value="Nucleoside_phosphorylase_d"/>
</dbReference>
<evidence type="ECO:0000259" key="4">
    <source>
        <dbReference type="PROSITE" id="PS50837"/>
    </source>
</evidence>
<dbReference type="PROSITE" id="PS50297">
    <property type="entry name" value="ANK_REP_REGION"/>
    <property type="match status" value="1"/>
</dbReference>
<evidence type="ECO:0000256" key="2">
    <source>
        <dbReference type="PROSITE-ProRule" id="PRU00023"/>
    </source>
</evidence>
<dbReference type="EMBL" id="ML976177">
    <property type="protein sequence ID" value="KAF1936656.1"/>
    <property type="molecule type" value="Genomic_DNA"/>
</dbReference>
<proteinExistence type="predicted"/>
<feature type="repeat" description="ANK" evidence="2">
    <location>
        <begin position="988"/>
        <end position="1020"/>
    </location>
</feature>
<dbReference type="Pfam" id="PF24883">
    <property type="entry name" value="NPHP3_N"/>
    <property type="match status" value="1"/>
</dbReference>
<dbReference type="PROSITE" id="PS50088">
    <property type="entry name" value="ANK_REPEAT"/>
    <property type="match status" value="1"/>
</dbReference>
<dbReference type="InterPro" id="IPR007111">
    <property type="entry name" value="NACHT_NTPase"/>
</dbReference>
<keyword evidence="6" id="KW-1185">Reference proteome</keyword>
<organism evidence="5 6">
    <name type="scientific">Clathrospora elynae</name>
    <dbReference type="NCBI Taxonomy" id="706981"/>
    <lineage>
        <taxon>Eukaryota</taxon>
        <taxon>Fungi</taxon>
        <taxon>Dikarya</taxon>
        <taxon>Ascomycota</taxon>
        <taxon>Pezizomycotina</taxon>
        <taxon>Dothideomycetes</taxon>
        <taxon>Pleosporomycetidae</taxon>
        <taxon>Pleosporales</taxon>
        <taxon>Diademaceae</taxon>
        <taxon>Clathrospora</taxon>
    </lineage>
</organism>
<dbReference type="Gene3D" id="3.40.50.1580">
    <property type="entry name" value="Nucleoside phosphorylase domain"/>
    <property type="match status" value="1"/>
</dbReference>
<dbReference type="GO" id="GO:0003824">
    <property type="term" value="F:catalytic activity"/>
    <property type="evidence" value="ECO:0007669"/>
    <property type="project" value="InterPro"/>
</dbReference>
<dbReference type="SMART" id="SM00248">
    <property type="entry name" value="ANK"/>
    <property type="match status" value="4"/>
</dbReference>
<evidence type="ECO:0000256" key="3">
    <source>
        <dbReference type="SAM" id="MobiDB-lite"/>
    </source>
</evidence>
<dbReference type="Gene3D" id="3.40.50.300">
    <property type="entry name" value="P-loop containing nucleotide triphosphate hydrolases"/>
    <property type="match status" value="1"/>
</dbReference>
<protein>
    <recommendedName>
        <fullName evidence="4">NACHT domain-containing protein</fullName>
    </recommendedName>
</protein>
<evidence type="ECO:0000256" key="1">
    <source>
        <dbReference type="ARBA" id="ARBA00022737"/>
    </source>
</evidence>
<dbReference type="InterPro" id="IPR027417">
    <property type="entry name" value="P-loop_NTPase"/>
</dbReference>
<dbReference type="Gene3D" id="1.25.40.20">
    <property type="entry name" value="Ankyrin repeat-containing domain"/>
    <property type="match status" value="2"/>
</dbReference>
<reference evidence="5" key="1">
    <citation type="journal article" date="2020" name="Stud. Mycol.">
        <title>101 Dothideomycetes genomes: a test case for predicting lifestyles and emergence of pathogens.</title>
        <authorList>
            <person name="Haridas S."/>
            <person name="Albert R."/>
            <person name="Binder M."/>
            <person name="Bloem J."/>
            <person name="Labutti K."/>
            <person name="Salamov A."/>
            <person name="Andreopoulos B."/>
            <person name="Baker S."/>
            <person name="Barry K."/>
            <person name="Bills G."/>
            <person name="Bluhm B."/>
            <person name="Cannon C."/>
            <person name="Castanera R."/>
            <person name="Culley D."/>
            <person name="Daum C."/>
            <person name="Ezra D."/>
            <person name="Gonzalez J."/>
            <person name="Henrissat B."/>
            <person name="Kuo A."/>
            <person name="Liang C."/>
            <person name="Lipzen A."/>
            <person name="Lutzoni F."/>
            <person name="Magnuson J."/>
            <person name="Mondo S."/>
            <person name="Nolan M."/>
            <person name="Ohm R."/>
            <person name="Pangilinan J."/>
            <person name="Park H.-J."/>
            <person name="Ramirez L."/>
            <person name="Alfaro M."/>
            <person name="Sun H."/>
            <person name="Tritt A."/>
            <person name="Yoshinaga Y."/>
            <person name="Zwiers L.-H."/>
            <person name="Turgeon B."/>
            <person name="Goodwin S."/>
            <person name="Spatafora J."/>
            <person name="Crous P."/>
            <person name="Grigoriev I."/>
        </authorList>
    </citation>
    <scope>NUCLEOTIDE SEQUENCE</scope>
    <source>
        <strain evidence="5">CBS 161.51</strain>
    </source>
</reference>
<dbReference type="InterPro" id="IPR035994">
    <property type="entry name" value="Nucleoside_phosphorylase_sf"/>
</dbReference>
<feature type="domain" description="NACHT" evidence="4">
    <location>
        <begin position="424"/>
        <end position="580"/>
    </location>
</feature>
<evidence type="ECO:0000313" key="6">
    <source>
        <dbReference type="Proteomes" id="UP000800038"/>
    </source>
</evidence>
<sequence length="1151" mass="128856">MARQLRCDDYTVGWVCALPVELAAAQEMLDEEHHDLKRDPNDNDENLYALGSIGRHNVAIVCLPIGRIGNNPASAVSTQMRATFKAIRFGLMVGIGGGVPTAGADVRLGDVVISQPHQTFGGVVQYDVGKATPSGFERTGSLNSPPHILLSAVSKVRANELRGRSKLLEHASKLERIAKFQRVKAGPDVLFEATYDHDRGQTCDQCSVDRQEARQPRESEGEVVVHYGTIASGNQVMRSAAQRDQVSAELGGVLCFEMEAAGLMNSFPCLVIRGICDYADSHKNKRWQAYAAATAAAYAKEVLSVVPAVDVANIRTVEEATRVACKHDSQRPLSPTAKRRKTDGFENLEIDNAHQQNLISASRPLIKQMISTPAQLSPGEQECLRSLAFPEQEHRLSELLVAKDTCKWLSDDVQYRAWKDKPQGLFWVKGDPGAGKSVLMKHAFKNMREENPDSIVIAFFFHGQGVKLQKTPLGLLRALLNLLLEYFPKYLSRLTATFDGRERRHGSYAEHRWEWNEKELQEMLSDVLTKGTQHQPAVVFIDALDECGEHSAKNLLAYFKELITQAECSSGRVKVCLSSRHYPTLDLEIIPAVHVEKRNDKDIRWYTQNRLKSIQPKSKREQLETEILSRAGGGFQWVSLVTETIMDKDLRGIQTKTLLRELESCPETLGELYASILRDVPATEQRQMVKIFQWVLFAGRPLSAQELRDALAIDKDMSCTSVRELRAHEGWSDTLKNFEKYVKYISGGLIQFQSRDLWEQHELHGEDSDREAQLIHQSVADYLTDELGQGVYRLQAGAGHLQISRSCLRYLTLREILEETKSSRGTLSSKFQLAPYAVRYLFEHIQSVEQEKIIQSDLLSALQWTPKSELMQKLEITWRILDPQNTHTPRGWPFAEATSMHVLAAFGSRSAVDHFLTTSDEIDGRDSEGNTPLMLAIREGHQGIALALLNRLGKLEQQYEDHGQTCGEHRSTGHSKNRIVDIDAKNKDGDTALEMALDHEAEEVIYKLIEAGADLKYLGRETALVSHAISSRNIRLLSICIEKKLDLDGSVVFALRDCLPTRDCVLEDIISKLLGAGANTARAQDIGRVPEHEDSDEDFDEDERETDRAYSDDALMIASRLGLTSIVHILLSHGSSATYRNNIGEFPLHST</sequence>
<dbReference type="Pfam" id="PF01048">
    <property type="entry name" value="PNP_UDP_1"/>
    <property type="match status" value="1"/>
</dbReference>
<keyword evidence="2" id="KW-0040">ANK repeat</keyword>
<feature type="compositionally biased region" description="Acidic residues" evidence="3">
    <location>
        <begin position="1093"/>
        <end position="1104"/>
    </location>
</feature>
<dbReference type="PROSITE" id="PS50837">
    <property type="entry name" value="NACHT"/>
    <property type="match status" value="1"/>
</dbReference>